<evidence type="ECO:0000313" key="1">
    <source>
        <dbReference type="EMBL" id="KHT63772.1"/>
    </source>
</evidence>
<comment type="caution">
    <text evidence="1">The sequence shown here is derived from an EMBL/GenBank/DDBJ whole genome shotgun (WGS) entry which is preliminary data.</text>
</comment>
<proteinExistence type="predicted"/>
<dbReference type="RefSeq" id="WP_039461277.1">
    <property type="nucleotide sequence ID" value="NZ_JWLZ01000152.1"/>
</dbReference>
<dbReference type="Proteomes" id="UP000031278">
    <property type="component" value="Unassembled WGS sequence"/>
</dbReference>
<gene>
    <name evidence="1" type="ORF">RJ45_10540</name>
</gene>
<evidence type="ECO:0008006" key="3">
    <source>
        <dbReference type="Google" id="ProtNLM"/>
    </source>
</evidence>
<dbReference type="InterPro" id="IPR021736">
    <property type="entry name" value="DUF3305"/>
</dbReference>
<reference evidence="1 2" key="1">
    <citation type="submission" date="2014-12" db="EMBL/GenBank/DDBJ databases">
        <title>Genome sequencing of Photobacterium gaetbulicola AD005a.</title>
        <authorList>
            <person name="Adrian T.G.S."/>
            <person name="Chan K.G."/>
        </authorList>
    </citation>
    <scope>NUCLEOTIDE SEQUENCE [LARGE SCALE GENOMIC DNA]</scope>
    <source>
        <strain evidence="1 2">AD005a</strain>
    </source>
</reference>
<dbReference type="Pfam" id="PF11749">
    <property type="entry name" value="DUF3305"/>
    <property type="match status" value="1"/>
</dbReference>
<dbReference type="EMBL" id="JWLZ01000152">
    <property type="protein sequence ID" value="KHT63772.1"/>
    <property type="molecule type" value="Genomic_DNA"/>
</dbReference>
<protein>
    <recommendedName>
        <fullName evidence="3">DUF3305 domain-containing protein</fullName>
    </recommendedName>
</protein>
<dbReference type="AlphaFoldDB" id="A0A0B9H4H3"/>
<sequence>MPEQYKNESLWPIAFRLVSQEKQIGRWTTLSWSIEDVCLYDEDEKAALAMLDDGYVMPLELHRHERSDYRFNLSSRDPHLFIVCEEENEQLSPLLITAAQGLASSYMDGDYQVLHIKAPLQIQAWMEAFIGRHGEQIEYRRKRCKNKEQKGRSSGN</sequence>
<accession>A0A0B9H4H3</accession>
<name>A0A0B9H4H3_9GAMM</name>
<evidence type="ECO:0000313" key="2">
    <source>
        <dbReference type="Proteomes" id="UP000031278"/>
    </source>
</evidence>
<organism evidence="1 2">
    <name type="scientific">Photobacterium gaetbulicola</name>
    <dbReference type="NCBI Taxonomy" id="1295392"/>
    <lineage>
        <taxon>Bacteria</taxon>
        <taxon>Pseudomonadati</taxon>
        <taxon>Pseudomonadota</taxon>
        <taxon>Gammaproteobacteria</taxon>
        <taxon>Vibrionales</taxon>
        <taxon>Vibrionaceae</taxon>
        <taxon>Photobacterium</taxon>
    </lineage>
</organism>